<dbReference type="Gene3D" id="3.10.450.50">
    <property type="match status" value="1"/>
</dbReference>
<dbReference type="Pfam" id="PF07366">
    <property type="entry name" value="SnoaL"/>
    <property type="match status" value="1"/>
</dbReference>
<dbReference type="InterPro" id="IPR009959">
    <property type="entry name" value="Cyclase_SnoaL-like"/>
</dbReference>
<reference evidence="1" key="1">
    <citation type="submission" date="2021-06" db="EMBL/GenBank/DDBJ databases">
        <title>Halomicroarcula sp. F24A a new haloarchaeum isolated from saline soil.</title>
        <authorList>
            <person name="Duran-Viseras A."/>
            <person name="Sanchez-Porro C."/>
            <person name="Ventosa A."/>
        </authorList>
    </citation>
    <scope>NUCLEOTIDE SEQUENCE</scope>
    <source>
        <strain evidence="1">F24A</strain>
    </source>
</reference>
<sequence>MSRAERVRRVERVFEAFNDHDTDGIVAEMAPEGTFTDPFQDEPLAKAEFHEMCVGFFDVFPDARWERERVIGGEDSTVAVQATLYGTFEESLEHVPPTGESLALPTVSLFTMSDAGITTWRDYWDLATFKRQLGISFPAVLGHLPRMLRWKLRTL</sequence>
<name>A0A8J7YBW3_9EURY</name>
<organism evidence="1 2">
    <name type="scientific">Haloarcula salinisoli</name>
    <dbReference type="NCBI Taxonomy" id="2487746"/>
    <lineage>
        <taxon>Archaea</taxon>
        <taxon>Methanobacteriati</taxon>
        <taxon>Methanobacteriota</taxon>
        <taxon>Stenosarchaea group</taxon>
        <taxon>Halobacteria</taxon>
        <taxon>Halobacteriales</taxon>
        <taxon>Haloarculaceae</taxon>
        <taxon>Haloarcula</taxon>
    </lineage>
</organism>
<dbReference type="PANTHER" id="PTHR38436">
    <property type="entry name" value="POLYKETIDE CYCLASE SNOAL-LIKE DOMAIN"/>
    <property type="match status" value="1"/>
</dbReference>
<accession>A0A8J7YBW3</accession>
<evidence type="ECO:0000313" key="1">
    <source>
        <dbReference type="EMBL" id="MBX0302717.1"/>
    </source>
</evidence>
<dbReference type="PANTHER" id="PTHR38436:SF1">
    <property type="entry name" value="ESTER CYCLASE"/>
    <property type="match status" value="1"/>
</dbReference>
<comment type="caution">
    <text evidence="1">The sequence shown here is derived from an EMBL/GenBank/DDBJ whole genome shotgun (WGS) entry which is preliminary data.</text>
</comment>
<dbReference type="AlphaFoldDB" id="A0A8J7YBW3"/>
<proteinExistence type="predicted"/>
<gene>
    <name evidence="1" type="ORF">EGD98_03415</name>
</gene>
<dbReference type="InterPro" id="IPR032710">
    <property type="entry name" value="NTF2-like_dom_sf"/>
</dbReference>
<dbReference type="SUPFAM" id="SSF54427">
    <property type="entry name" value="NTF2-like"/>
    <property type="match status" value="1"/>
</dbReference>
<keyword evidence="2" id="KW-1185">Reference proteome</keyword>
<dbReference type="RefSeq" id="WP_220586951.1">
    <property type="nucleotide sequence ID" value="NZ_RKLQ01000001.1"/>
</dbReference>
<dbReference type="EMBL" id="RKLQ01000001">
    <property type="protein sequence ID" value="MBX0302717.1"/>
    <property type="molecule type" value="Genomic_DNA"/>
</dbReference>
<protein>
    <submittedName>
        <fullName evidence="1">Ester cyclase</fullName>
    </submittedName>
</protein>
<dbReference type="Proteomes" id="UP000783863">
    <property type="component" value="Unassembled WGS sequence"/>
</dbReference>
<evidence type="ECO:0000313" key="2">
    <source>
        <dbReference type="Proteomes" id="UP000783863"/>
    </source>
</evidence>
<dbReference type="GO" id="GO:0030638">
    <property type="term" value="P:polyketide metabolic process"/>
    <property type="evidence" value="ECO:0007669"/>
    <property type="project" value="InterPro"/>
</dbReference>